<dbReference type="OrthoDB" id="116380at2759"/>
<dbReference type="FunFam" id="1.20.1110.10:FF:000002">
    <property type="entry name" value="Calcium-transporting ATPase"/>
    <property type="match status" value="1"/>
</dbReference>
<feature type="domain" description="P-type ATPase A" evidence="18">
    <location>
        <begin position="112"/>
        <end position="211"/>
    </location>
</feature>
<keyword evidence="8 16" id="KW-0106">Calcium</keyword>
<keyword evidence="13" id="KW-0186">Copper</keyword>
<dbReference type="Gene3D" id="3.40.50.1000">
    <property type="entry name" value="HAD superfamily/HAD-like"/>
    <property type="match status" value="1"/>
</dbReference>
<dbReference type="InterPro" id="IPR006068">
    <property type="entry name" value="ATPase_P-typ_cation-transptr_C"/>
</dbReference>
<evidence type="ECO:0000256" key="12">
    <source>
        <dbReference type="ARBA" id="ARBA00022989"/>
    </source>
</evidence>
<dbReference type="SUPFAM" id="SSF81653">
    <property type="entry name" value="Calcium ATPase, transduction domain A"/>
    <property type="match status" value="1"/>
</dbReference>
<feature type="compositionally biased region" description="Low complexity" evidence="17">
    <location>
        <begin position="46"/>
        <end position="62"/>
    </location>
</feature>
<dbReference type="Gene3D" id="3.40.1110.10">
    <property type="entry name" value="Calcium-transporting ATPase, cytoplasmic domain N"/>
    <property type="match status" value="1"/>
</dbReference>
<keyword evidence="11" id="KW-1278">Translocase</keyword>
<proteinExistence type="inferred from homology"/>
<dbReference type="InterPro" id="IPR023214">
    <property type="entry name" value="HAD_sf"/>
</dbReference>
<evidence type="ECO:0000313" key="22">
    <source>
        <dbReference type="Proteomes" id="UP000186922"/>
    </source>
</evidence>
<dbReference type="Pfam" id="PF00690">
    <property type="entry name" value="Cation_ATPase_N"/>
    <property type="match status" value="1"/>
</dbReference>
<dbReference type="FunFam" id="2.70.150.10:FF:000001">
    <property type="entry name" value="Calcium-transporting ATPase"/>
    <property type="match status" value="1"/>
</dbReference>
<dbReference type="Pfam" id="PF00122">
    <property type="entry name" value="E1-E2_ATPase"/>
    <property type="match status" value="1"/>
</dbReference>
<dbReference type="EC" id="7.2.2.10" evidence="16"/>
<organism evidence="21 22">
    <name type="scientific">Ramazzottius varieornatus</name>
    <name type="common">Water bear</name>
    <name type="synonym">Tardigrade</name>
    <dbReference type="NCBI Taxonomy" id="947166"/>
    <lineage>
        <taxon>Eukaryota</taxon>
        <taxon>Metazoa</taxon>
        <taxon>Ecdysozoa</taxon>
        <taxon>Tardigrada</taxon>
        <taxon>Eutardigrada</taxon>
        <taxon>Parachela</taxon>
        <taxon>Hypsibioidea</taxon>
        <taxon>Ramazzottiidae</taxon>
        <taxon>Ramazzottius</taxon>
    </lineage>
</organism>
<dbReference type="SFLD" id="SFLDG00002">
    <property type="entry name" value="C1.7:_P-type_atpase_like"/>
    <property type="match status" value="1"/>
</dbReference>
<reference evidence="21 22" key="1">
    <citation type="journal article" date="2016" name="Nat. Commun.">
        <title>Extremotolerant tardigrade genome and improved radiotolerance of human cultured cells by tardigrade-unique protein.</title>
        <authorList>
            <person name="Hashimoto T."/>
            <person name="Horikawa D.D."/>
            <person name="Saito Y."/>
            <person name="Kuwahara H."/>
            <person name="Kozuka-Hata H."/>
            <person name="Shin-I T."/>
            <person name="Minakuchi Y."/>
            <person name="Ohishi K."/>
            <person name="Motoyama A."/>
            <person name="Aizu T."/>
            <person name="Enomoto A."/>
            <person name="Kondo K."/>
            <person name="Tanaka S."/>
            <person name="Hara Y."/>
            <person name="Koshikawa S."/>
            <person name="Sagara H."/>
            <person name="Miura T."/>
            <person name="Yokobori S."/>
            <person name="Miyagawa K."/>
            <person name="Suzuki Y."/>
            <person name="Kubo T."/>
            <person name="Oyama M."/>
            <person name="Kohara Y."/>
            <person name="Fujiyama A."/>
            <person name="Arakawa K."/>
            <person name="Katayama T."/>
            <person name="Toyoda A."/>
            <person name="Kunieda T."/>
        </authorList>
    </citation>
    <scope>NUCLEOTIDE SEQUENCE [LARGE SCALE GENOMIC DNA]</scope>
    <source>
        <strain evidence="21 22">YOKOZUNA-1</strain>
    </source>
</reference>
<dbReference type="SFLD" id="SFLDF00027">
    <property type="entry name" value="p-type_atpase"/>
    <property type="match status" value="1"/>
</dbReference>
<keyword evidence="7" id="KW-0187">Copper transport</keyword>
<dbReference type="GO" id="GO:0046872">
    <property type="term" value="F:metal ion binding"/>
    <property type="evidence" value="ECO:0007669"/>
    <property type="project" value="UniProtKB-KW"/>
</dbReference>
<protein>
    <recommendedName>
        <fullName evidence="16">Calcium-transporting ATPase</fullName>
        <ecNumber evidence="16">7.2.2.10</ecNumber>
    </recommendedName>
</protein>
<evidence type="ECO:0000256" key="5">
    <source>
        <dbReference type="ARBA" id="ARBA00022723"/>
    </source>
</evidence>
<evidence type="ECO:0000256" key="13">
    <source>
        <dbReference type="ARBA" id="ARBA00023008"/>
    </source>
</evidence>
<keyword evidence="14 16" id="KW-0406">Ion transport</keyword>
<dbReference type="GO" id="GO:0005388">
    <property type="term" value="F:P-type calcium transporter activity"/>
    <property type="evidence" value="ECO:0007669"/>
    <property type="project" value="UniProtKB-EC"/>
</dbReference>
<evidence type="ECO:0000313" key="21">
    <source>
        <dbReference type="EMBL" id="GAV02487.1"/>
    </source>
</evidence>
<keyword evidence="12 16" id="KW-1133">Transmembrane helix</keyword>
<keyword evidence="9 16" id="KW-0067">ATP-binding</keyword>
<dbReference type="FunFam" id="3.40.50.1000:FF:000144">
    <property type="entry name" value="copper-transporting ATPase 1 isoform X2"/>
    <property type="match status" value="1"/>
</dbReference>
<comment type="catalytic activity">
    <reaction evidence="16">
        <text>Ca(2+)(in) + ATP + H2O = Ca(2+)(out) + ADP + phosphate + H(+)</text>
        <dbReference type="Rhea" id="RHEA:18105"/>
        <dbReference type="ChEBI" id="CHEBI:15377"/>
        <dbReference type="ChEBI" id="CHEBI:15378"/>
        <dbReference type="ChEBI" id="CHEBI:29108"/>
        <dbReference type="ChEBI" id="CHEBI:30616"/>
        <dbReference type="ChEBI" id="CHEBI:43474"/>
        <dbReference type="ChEBI" id="CHEBI:456216"/>
        <dbReference type="EC" id="7.2.2.10"/>
    </reaction>
</comment>
<dbReference type="PROSITE" id="PS00154">
    <property type="entry name" value="ATPASE_E1_E2"/>
    <property type="match status" value="1"/>
</dbReference>
<evidence type="ECO:0000256" key="7">
    <source>
        <dbReference type="ARBA" id="ARBA00022796"/>
    </source>
</evidence>
<dbReference type="InterPro" id="IPR044492">
    <property type="entry name" value="P_typ_ATPase_HD_dom"/>
</dbReference>
<dbReference type="GO" id="GO:0005886">
    <property type="term" value="C:plasma membrane"/>
    <property type="evidence" value="ECO:0007669"/>
    <property type="project" value="TreeGrafter"/>
</dbReference>
<evidence type="ECO:0000256" key="9">
    <source>
        <dbReference type="ARBA" id="ARBA00022840"/>
    </source>
</evidence>
<evidence type="ECO:0000256" key="1">
    <source>
        <dbReference type="ARBA" id="ARBA00004127"/>
    </source>
</evidence>
<keyword evidence="10" id="KW-0460">Magnesium</keyword>
<keyword evidence="6 16" id="KW-0547">Nucleotide-binding</keyword>
<accession>A0A1D1VLL7</accession>
<evidence type="ECO:0000256" key="6">
    <source>
        <dbReference type="ARBA" id="ARBA00022741"/>
    </source>
</evidence>
<dbReference type="InterPro" id="IPR004014">
    <property type="entry name" value="ATPase_P-typ_cation-transptr_N"/>
</dbReference>
<dbReference type="Proteomes" id="UP000186922">
    <property type="component" value="Unassembled WGS sequence"/>
</dbReference>
<evidence type="ECO:0000256" key="10">
    <source>
        <dbReference type="ARBA" id="ARBA00022842"/>
    </source>
</evidence>
<feature type="region of interest" description="Disordered" evidence="17">
    <location>
        <begin position="46"/>
        <end position="66"/>
    </location>
</feature>
<keyword evidence="2 16" id="KW-0813">Transport</keyword>
<keyword evidence="4 16" id="KW-0812">Transmembrane</keyword>
<dbReference type="GO" id="GO:0051480">
    <property type="term" value="P:regulation of cytosolic calcium ion concentration"/>
    <property type="evidence" value="ECO:0007669"/>
    <property type="project" value="TreeGrafter"/>
</dbReference>
<dbReference type="Pfam" id="PF13246">
    <property type="entry name" value="Cation_ATPase"/>
    <property type="match status" value="1"/>
</dbReference>
<feature type="transmembrane region" description="Helical" evidence="16">
    <location>
        <begin position="855"/>
        <end position="876"/>
    </location>
</feature>
<dbReference type="STRING" id="947166.A0A1D1VLL7"/>
<dbReference type="CDD" id="cd02081">
    <property type="entry name" value="P-type_ATPase_Ca_PMCA-like"/>
    <property type="match status" value="1"/>
</dbReference>
<keyword evidence="15 16" id="KW-0472">Membrane</keyword>
<comment type="function">
    <text evidence="16">Catalyzes the hydrolysis of ATP coupled with the transport of calcium.</text>
</comment>
<dbReference type="Gene3D" id="1.20.1110.10">
    <property type="entry name" value="Calcium-transporting ATPase, transmembrane domain"/>
    <property type="match status" value="2"/>
</dbReference>
<feature type="transmembrane region" description="Helical" evidence="16">
    <location>
        <begin position="338"/>
        <end position="367"/>
    </location>
</feature>
<feature type="transmembrane region" description="Helical" evidence="16">
    <location>
        <begin position="299"/>
        <end position="318"/>
    </location>
</feature>
<sequence length="1006" mass="110157">MKKSKSFLQLVWKALKDPTLLILEAAAVVSIAVALYNIFGTPGEVTSHNSNSTTSSPQNTSVVDEDDNDGDLEWIEGVAICVAVIIVVMVSAVNDYGKERKFRDLQKEVKKEHQVTVIRNGQQTLIPNDELVVGDISVLKYGDVVPADGLLLSGQDLRVDESSLTGESDHVKKNVDDDVRVLSGTNVMEGTGKMLVVAVGLHSQTGIIFSLLGTTGRAKKQSWMSKQLSKFKSKPKAEKDKDTGKRASFSQRTNADVEADRAVSKQVKKDSDDEFCDAEEGDEEQSVLQKKLALIALRIGKIGLAFAVATAAIIIIRFCVQQYVIDKQGWHAKDVENILYGIITGITILVIAIPEGLPLAVTLTLAVSSKKMMKDHNLVRNLFACETMGCATTICSDKTGTLTTNRMTVTEGYVGKKTFAAENLVSKDKVIDRSVLERLAEGIAVNSGYSTNIVPSKDGSLPSQIGNKTECALLGYIQGLGYDYMNIRNRHPEESFVKVHTFNSKRKFMATVLDLKEDNVWRIHCKGAAEIILQKCDGIMEADGTVTELSGESKQEILEDVIPKMASCGLRTICVAYKDVPAGSNNIKDDDDSKSLDGFTCLAIFGIEDPVRQEVPAAIRQCQKAGVIVRMVTGDNVNTARSIATKCGIITEKEGIAENAVLEGEEFNRLIRSPDGHVDQDKFDSLWPNLRVLARSTPQDKHKLVSGIIHSKLSKHRDVVAVTGDGANDAPALKKAHVGFAMGIAGTDVAKEASDIIITDDNFISIVKACMWGRNIYDNICKFLQFQLTVNVAALILAFVAACVTGESPLKPVPMLFINLIQDSLASLALSTEMPTEHLLERKPYGRKANLLSRIMLRNILGQAFFQLAVTFILVFTPADRGIPYLGVPPPGTTPRDISIKRDTLVFNVFAFMTIFNLINSRCIHNERNVFSRLHKNYVFLVIFFGMITAQAIVVEFAKSAFKVNGLSWEQWLLSLGAGFASLLWYQILVSVPVKFGQKAEVGQVE</sequence>
<feature type="domain" description="Cation-transporting P-type ATPase N-terminal" evidence="20">
    <location>
        <begin position="2"/>
        <end position="30"/>
    </location>
</feature>
<evidence type="ECO:0000256" key="3">
    <source>
        <dbReference type="ARBA" id="ARBA00022568"/>
    </source>
</evidence>
<dbReference type="InterPro" id="IPR001757">
    <property type="entry name" value="P_typ_ATPase"/>
</dbReference>
<dbReference type="EMBL" id="BDGG01000008">
    <property type="protein sequence ID" value="GAV02487.1"/>
    <property type="molecule type" value="Genomic_DNA"/>
</dbReference>
<evidence type="ECO:0000256" key="4">
    <source>
        <dbReference type="ARBA" id="ARBA00022692"/>
    </source>
</evidence>
<dbReference type="InterPro" id="IPR036412">
    <property type="entry name" value="HAD-like_sf"/>
</dbReference>
<keyword evidence="3 16" id="KW-0109">Calcium transport</keyword>
<dbReference type="InterPro" id="IPR023299">
    <property type="entry name" value="ATPase_P-typ_cyto_dom_N"/>
</dbReference>
<evidence type="ECO:0000256" key="15">
    <source>
        <dbReference type="ARBA" id="ARBA00023136"/>
    </source>
</evidence>
<comment type="subcellular location">
    <subcellularLocation>
        <location evidence="1">Endomembrane system</location>
        <topology evidence="1">Multi-pass membrane protein</topology>
    </subcellularLocation>
    <subcellularLocation>
        <location evidence="16">Membrane</location>
        <topology evidence="16">Multi-pass membrane protein</topology>
    </subcellularLocation>
</comment>
<feature type="transmembrane region" description="Helical" evidence="16">
    <location>
        <begin position="20"/>
        <end position="39"/>
    </location>
</feature>
<dbReference type="NCBIfam" id="TIGR01494">
    <property type="entry name" value="ATPase_P-type"/>
    <property type="match status" value="3"/>
</dbReference>
<dbReference type="Pfam" id="PF08282">
    <property type="entry name" value="Hydrolase_3"/>
    <property type="match status" value="1"/>
</dbReference>
<dbReference type="GO" id="GO:0016887">
    <property type="term" value="F:ATP hydrolysis activity"/>
    <property type="evidence" value="ECO:0007669"/>
    <property type="project" value="InterPro"/>
</dbReference>
<comment type="similarity">
    <text evidence="16">Belongs to the cation transport ATPase (P-type) (TC 3.A.3) family.</text>
</comment>
<dbReference type="SUPFAM" id="SSF56784">
    <property type="entry name" value="HAD-like"/>
    <property type="match status" value="1"/>
</dbReference>
<dbReference type="InterPro" id="IPR006408">
    <property type="entry name" value="P-type_ATPase_IIB"/>
</dbReference>
<evidence type="ECO:0000259" key="19">
    <source>
        <dbReference type="Pfam" id="PF00689"/>
    </source>
</evidence>
<dbReference type="InterPro" id="IPR023298">
    <property type="entry name" value="ATPase_P-typ_TM_dom_sf"/>
</dbReference>
<feature type="transmembrane region" description="Helical" evidence="16">
    <location>
        <begin position="905"/>
        <end position="925"/>
    </location>
</feature>
<feature type="transmembrane region" description="Helical" evidence="16">
    <location>
        <begin position="783"/>
        <end position="802"/>
    </location>
</feature>
<feature type="compositionally biased region" description="Basic and acidic residues" evidence="17">
    <location>
        <begin position="235"/>
        <end position="245"/>
    </location>
</feature>
<dbReference type="InterPro" id="IPR059000">
    <property type="entry name" value="ATPase_P-type_domA"/>
</dbReference>
<dbReference type="AlphaFoldDB" id="A0A1D1VLL7"/>
<dbReference type="GO" id="GO:0005524">
    <property type="term" value="F:ATP binding"/>
    <property type="evidence" value="ECO:0007669"/>
    <property type="project" value="UniProtKB-KW"/>
</dbReference>
<dbReference type="PRINTS" id="PR00119">
    <property type="entry name" value="CATATPASE"/>
</dbReference>
<dbReference type="SUPFAM" id="SSF81660">
    <property type="entry name" value="Metal cation-transporting ATPase, ATP-binding domain N"/>
    <property type="match status" value="1"/>
</dbReference>
<evidence type="ECO:0000259" key="18">
    <source>
        <dbReference type="Pfam" id="PF00122"/>
    </source>
</evidence>
<gene>
    <name evidence="21" type="primary">RvY_13047</name>
    <name evidence="21" type="synonym">RvY_13047.1</name>
    <name evidence="21" type="ORF">RvY_13047-1</name>
</gene>
<dbReference type="PANTHER" id="PTHR24093">
    <property type="entry name" value="CATION TRANSPORTING ATPASE"/>
    <property type="match status" value="1"/>
</dbReference>
<evidence type="ECO:0000256" key="16">
    <source>
        <dbReference type="RuleBase" id="RU361146"/>
    </source>
</evidence>
<dbReference type="NCBIfam" id="TIGR01517">
    <property type="entry name" value="ATPase-IIB_Ca"/>
    <property type="match status" value="1"/>
</dbReference>
<feature type="transmembrane region" description="Helical" evidence="16">
    <location>
        <begin position="969"/>
        <end position="989"/>
    </location>
</feature>
<dbReference type="Pfam" id="PF00689">
    <property type="entry name" value="Cation_ATPase_C"/>
    <property type="match status" value="1"/>
</dbReference>
<name>A0A1D1VLL7_RAMVA</name>
<evidence type="ECO:0000256" key="11">
    <source>
        <dbReference type="ARBA" id="ARBA00022967"/>
    </source>
</evidence>
<comment type="caution">
    <text evidence="21">The sequence shown here is derived from an EMBL/GenBank/DDBJ whole genome shotgun (WGS) entry which is preliminary data.</text>
</comment>
<dbReference type="Gene3D" id="2.70.150.10">
    <property type="entry name" value="Calcium-transporting ATPase, cytoplasmic transduction domain A"/>
    <property type="match status" value="1"/>
</dbReference>
<dbReference type="PANTHER" id="PTHR24093:SF369">
    <property type="entry name" value="CALCIUM-TRANSPORTING ATPASE"/>
    <property type="match status" value="1"/>
</dbReference>
<evidence type="ECO:0000259" key="20">
    <source>
        <dbReference type="Pfam" id="PF00690"/>
    </source>
</evidence>
<comment type="caution">
    <text evidence="16">Lacks conserved residue(s) required for the propagation of feature annotation.</text>
</comment>
<dbReference type="GO" id="GO:0006825">
    <property type="term" value="P:copper ion transport"/>
    <property type="evidence" value="ECO:0007669"/>
    <property type="project" value="UniProtKB-KW"/>
</dbReference>
<dbReference type="InterPro" id="IPR018303">
    <property type="entry name" value="ATPase_P-typ_P_site"/>
</dbReference>
<feature type="transmembrane region" description="Helical" evidence="16">
    <location>
        <begin position="937"/>
        <end position="957"/>
    </location>
</feature>
<feature type="domain" description="Cation-transporting P-type ATPase C-terminal" evidence="19">
    <location>
        <begin position="808"/>
        <end position="988"/>
    </location>
</feature>
<evidence type="ECO:0000256" key="14">
    <source>
        <dbReference type="ARBA" id="ARBA00023065"/>
    </source>
</evidence>
<feature type="region of interest" description="Disordered" evidence="17">
    <location>
        <begin position="228"/>
        <end position="263"/>
    </location>
</feature>
<evidence type="ECO:0000256" key="8">
    <source>
        <dbReference type="ARBA" id="ARBA00022837"/>
    </source>
</evidence>
<evidence type="ECO:0000256" key="17">
    <source>
        <dbReference type="SAM" id="MobiDB-lite"/>
    </source>
</evidence>
<dbReference type="InterPro" id="IPR008250">
    <property type="entry name" value="ATPase_P-typ_transduc_dom_A_sf"/>
</dbReference>
<keyword evidence="22" id="KW-1185">Reference proteome</keyword>
<feature type="transmembrane region" description="Helical" evidence="16">
    <location>
        <begin position="74"/>
        <end position="93"/>
    </location>
</feature>
<evidence type="ECO:0000256" key="2">
    <source>
        <dbReference type="ARBA" id="ARBA00022448"/>
    </source>
</evidence>
<dbReference type="GO" id="GO:0012505">
    <property type="term" value="C:endomembrane system"/>
    <property type="evidence" value="ECO:0007669"/>
    <property type="project" value="UniProtKB-SubCell"/>
</dbReference>
<dbReference type="SUPFAM" id="SSF81665">
    <property type="entry name" value="Calcium ATPase, transmembrane domain M"/>
    <property type="match status" value="1"/>
</dbReference>
<keyword evidence="5" id="KW-0479">Metal-binding</keyword>
<dbReference type="SFLD" id="SFLDS00003">
    <property type="entry name" value="Haloacid_Dehalogenase"/>
    <property type="match status" value="1"/>
</dbReference>